<dbReference type="Pfam" id="PF01535">
    <property type="entry name" value="PPR"/>
    <property type="match status" value="1"/>
</dbReference>
<proteinExistence type="inferred from homology"/>
<dbReference type="Gene3D" id="1.25.40.10">
    <property type="entry name" value="Tetratricopeptide repeat domain"/>
    <property type="match status" value="1"/>
</dbReference>
<dbReference type="NCBIfam" id="TIGR00756">
    <property type="entry name" value="PPR"/>
    <property type="match status" value="4"/>
</dbReference>
<reference evidence="4 5" key="1">
    <citation type="submission" date="2020-05" db="EMBL/GenBank/DDBJ databases">
        <title>Vigna angularis (adzuki bean) Var. LongXiaoDou No. 4 denovo assembly.</title>
        <authorList>
            <person name="Xiang H."/>
        </authorList>
    </citation>
    <scope>NUCLEOTIDE SEQUENCE [LARGE SCALE GENOMIC DNA]</scope>
    <source>
        <tissue evidence="4">Leaf</tissue>
    </source>
</reference>
<evidence type="ECO:0000313" key="4">
    <source>
        <dbReference type="EMBL" id="KAG2375775.1"/>
    </source>
</evidence>
<keyword evidence="2" id="KW-0677">Repeat</keyword>
<dbReference type="Pfam" id="PF12854">
    <property type="entry name" value="PPR_1"/>
    <property type="match status" value="1"/>
</dbReference>
<evidence type="ECO:0000313" key="5">
    <source>
        <dbReference type="Proteomes" id="UP000743370"/>
    </source>
</evidence>
<accession>A0A8T0JMB1</accession>
<dbReference type="PANTHER" id="PTHR46128:SF182">
    <property type="entry name" value="PENTACOTRIPEPTIDE-REPEAT REGION OF PRORP DOMAIN-CONTAINING PROTEIN"/>
    <property type="match status" value="1"/>
</dbReference>
<dbReference type="InterPro" id="IPR002885">
    <property type="entry name" value="PPR_rpt"/>
</dbReference>
<dbReference type="PROSITE" id="PS51375">
    <property type="entry name" value="PPR"/>
    <property type="match status" value="4"/>
</dbReference>
<evidence type="ECO:0000256" key="1">
    <source>
        <dbReference type="ARBA" id="ARBA00007626"/>
    </source>
</evidence>
<dbReference type="InterPro" id="IPR050872">
    <property type="entry name" value="PPR_P_subfamily"/>
</dbReference>
<feature type="repeat" description="PPR" evidence="3">
    <location>
        <begin position="72"/>
        <end position="106"/>
    </location>
</feature>
<name>A0A8T0JMB1_PHAAN</name>
<feature type="repeat" description="PPR" evidence="3">
    <location>
        <begin position="145"/>
        <end position="175"/>
    </location>
</feature>
<evidence type="ECO:0000256" key="3">
    <source>
        <dbReference type="PROSITE-ProRule" id="PRU00708"/>
    </source>
</evidence>
<comment type="caution">
    <text evidence="4">The sequence shown here is derived from an EMBL/GenBank/DDBJ whole genome shotgun (WGS) entry which is preliminary data.</text>
</comment>
<dbReference type="InterPro" id="IPR011990">
    <property type="entry name" value="TPR-like_helical_dom_sf"/>
</dbReference>
<organism evidence="4 5">
    <name type="scientific">Phaseolus angularis</name>
    <name type="common">Azuki bean</name>
    <name type="synonym">Vigna angularis</name>
    <dbReference type="NCBI Taxonomy" id="3914"/>
    <lineage>
        <taxon>Eukaryota</taxon>
        <taxon>Viridiplantae</taxon>
        <taxon>Streptophyta</taxon>
        <taxon>Embryophyta</taxon>
        <taxon>Tracheophyta</taxon>
        <taxon>Spermatophyta</taxon>
        <taxon>Magnoliopsida</taxon>
        <taxon>eudicotyledons</taxon>
        <taxon>Gunneridae</taxon>
        <taxon>Pentapetalae</taxon>
        <taxon>rosids</taxon>
        <taxon>fabids</taxon>
        <taxon>Fabales</taxon>
        <taxon>Fabaceae</taxon>
        <taxon>Papilionoideae</taxon>
        <taxon>50 kb inversion clade</taxon>
        <taxon>NPAAA clade</taxon>
        <taxon>indigoferoid/millettioid clade</taxon>
        <taxon>Phaseoleae</taxon>
        <taxon>Vigna</taxon>
    </lineage>
</organism>
<feature type="repeat" description="PPR" evidence="3">
    <location>
        <begin position="107"/>
        <end position="144"/>
    </location>
</feature>
<feature type="repeat" description="PPR" evidence="3">
    <location>
        <begin position="37"/>
        <end position="71"/>
    </location>
</feature>
<dbReference type="Proteomes" id="UP000743370">
    <property type="component" value="Unassembled WGS sequence"/>
</dbReference>
<protein>
    <submittedName>
        <fullName evidence="4">Pentatricopeptide repeat-containing protein</fullName>
    </submittedName>
</protein>
<dbReference type="Pfam" id="PF13041">
    <property type="entry name" value="PPR_2"/>
    <property type="match status" value="1"/>
</dbReference>
<gene>
    <name evidence="4" type="ORF">HKW66_Vig0160710</name>
</gene>
<dbReference type="EMBL" id="JABFOF010000010">
    <property type="protein sequence ID" value="KAG2375775.1"/>
    <property type="molecule type" value="Genomic_DNA"/>
</dbReference>
<comment type="similarity">
    <text evidence="1">Belongs to the PPR family. P subfamily.</text>
</comment>
<dbReference type="PANTHER" id="PTHR46128">
    <property type="entry name" value="MITOCHONDRIAL GROUP I INTRON SPLICING FACTOR CCM1"/>
    <property type="match status" value="1"/>
</dbReference>
<sequence length="175" mass="19803">MVIDKFTGSVKAYARNLQIRAACETFRRSHDYGYKLSLISCNSLLSGLEKENETGEMEYVYKEMVKRRILPNLTTFNIYINGLCKAGKLNKAEDVIEDIKAWGFSPNVVTYNTLIHGHCKKGSAGKMYRADAILKEMLANKISPNERSFNSLIGGFCKDENVFAAKKALEEMQRL</sequence>
<dbReference type="AlphaFoldDB" id="A0A8T0JMB1"/>
<evidence type="ECO:0000256" key="2">
    <source>
        <dbReference type="ARBA" id="ARBA00022737"/>
    </source>
</evidence>